<proteinExistence type="predicted"/>
<protein>
    <submittedName>
        <fullName evidence="1">Uncharacterized protein</fullName>
    </submittedName>
</protein>
<dbReference type="Proteomes" id="UP001470230">
    <property type="component" value="Unassembled WGS sequence"/>
</dbReference>
<accession>A0ABR2KLF2</accession>
<keyword evidence="2" id="KW-1185">Reference proteome</keyword>
<sequence>MNQIPLRTILIESMNENSENFANFQNYLQEMVNNDYQNLVQQLLIEVKDANAPYNIIFLSLVLMDHCIQASRIPINTEVPYLQSKLPLELILQLFDVAFEYLLHPETAVRNEAVKLFSHLAVTQLFRLSELQIDFRIVGMLNDAKEYETLYATTQCIWSLMSQYNFNDQQKEIIVQNLFRILSIQDENITLLQSSIRMLGNFSYLVKQLFNDDAKFFAFVTNILDFSQHQELSEVVYQFMDDAISQNPEILPCFIDRLLLNSISDLTTPSPRNVLIALIVMWDSIFRKDPPIVNESVKALVEPLILTMQTVSFSEVLDYTEWEPYTAAFNCLQCFGYNLPDVVVPILLNYTKRASDSENSLDREGSLKCLHISFQVSPSEKIQAIIPSALQLLALRLSDAAPRVRSQAVLTLNTIIKRSNSCELFQPFFPSLFKLTSDVEPTAKAAFKSIKLISQFNDFQNFPDFFQLLINLIPTLPPSLLQNGIECFTLTSNSQVTDETSLIAFRFLFELLGQMVTEITNNHQKGVINTSLYIFETLCITLSSVIVHCTNAISPYVQDLSKMMYVCFESFLDSNSLLVIAHISVPLPDFVQTQLPVFIPLVFRALQMHQEPTILIPAVKLVPLLIDKLDLSNFLEVLINTMFETLQKGETVSSKVETLKSFYQILCDHPLLLSPFIDKLHSSLLFIILNLNVAFQNYFEVTERIVKIVSKIQLQLLRILSNQDKKHIFKACVMLIVAVEKIPPLIKYCCNDLLELIRCLYLMMPREMNVAVVKVPSIMQIIRIGLKQIEKTDSEIDEWLSILSNSNES</sequence>
<dbReference type="InterPro" id="IPR016024">
    <property type="entry name" value="ARM-type_fold"/>
</dbReference>
<comment type="caution">
    <text evidence="1">The sequence shown here is derived from an EMBL/GenBank/DDBJ whole genome shotgun (WGS) entry which is preliminary data.</text>
</comment>
<dbReference type="InterPro" id="IPR011989">
    <property type="entry name" value="ARM-like"/>
</dbReference>
<evidence type="ECO:0000313" key="2">
    <source>
        <dbReference type="Proteomes" id="UP001470230"/>
    </source>
</evidence>
<name>A0ABR2KLF2_9EUKA</name>
<dbReference type="EMBL" id="JAPFFF010000004">
    <property type="protein sequence ID" value="KAK8891955.1"/>
    <property type="molecule type" value="Genomic_DNA"/>
</dbReference>
<reference evidence="1 2" key="1">
    <citation type="submission" date="2024-04" db="EMBL/GenBank/DDBJ databases">
        <title>Tritrichomonas musculus Genome.</title>
        <authorList>
            <person name="Alves-Ferreira E."/>
            <person name="Grigg M."/>
            <person name="Lorenzi H."/>
            <person name="Galac M."/>
        </authorList>
    </citation>
    <scope>NUCLEOTIDE SEQUENCE [LARGE SCALE GENOMIC DNA]</scope>
    <source>
        <strain evidence="1 2">EAF2021</strain>
    </source>
</reference>
<dbReference type="SUPFAM" id="SSF48371">
    <property type="entry name" value="ARM repeat"/>
    <property type="match status" value="1"/>
</dbReference>
<evidence type="ECO:0000313" key="1">
    <source>
        <dbReference type="EMBL" id="KAK8891955.1"/>
    </source>
</evidence>
<organism evidence="1 2">
    <name type="scientific">Tritrichomonas musculus</name>
    <dbReference type="NCBI Taxonomy" id="1915356"/>
    <lineage>
        <taxon>Eukaryota</taxon>
        <taxon>Metamonada</taxon>
        <taxon>Parabasalia</taxon>
        <taxon>Tritrichomonadida</taxon>
        <taxon>Tritrichomonadidae</taxon>
        <taxon>Tritrichomonas</taxon>
    </lineage>
</organism>
<gene>
    <name evidence="1" type="ORF">M9Y10_029177</name>
</gene>
<dbReference type="Gene3D" id="1.25.10.10">
    <property type="entry name" value="Leucine-rich Repeat Variant"/>
    <property type="match status" value="1"/>
</dbReference>